<proteinExistence type="predicted"/>
<evidence type="ECO:0000313" key="2">
    <source>
        <dbReference type="Proteomes" id="UP001519331"/>
    </source>
</evidence>
<dbReference type="RefSeq" id="WP_210047386.1">
    <property type="nucleotide sequence ID" value="NZ_JAGINX010000001.1"/>
</dbReference>
<accession>A0ABS4SYA3</accession>
<protein>
    <recommendedName>
        <fullName evidence="3">DUF559 domain-containing protein</fullName>
    </recommendedName>
</protein>
<reference evidence="1 2" key="1">
    <citation type="submission" date="2021-03" db="EMBL/GenBank/DDBJ databases">
        <title>Sequencing the genomes of 1000 actinobacteria strains.</title>
        <authorList>
            <person name="Klenk H.-P."/>
        </authorList>
    </citation>
    <scope>NUCLEOTIDE SEQUENCE [LARGE SCALE GENOMIC DNA]</scope>
    <source>
        <strain evidence="1 2">DSM 12544</strain>
    </source>
</reference>
<evidence type="ECO:0008006" key="3">
    <source>
        <dbReference type="Google" id="ProtNLM"/>
    </source>
</evidence>
<evidence type="ECO:0000313" key="1">
    <source>
        <dbReference type="EMBL" id="MBP2317177.1"/>
    </source>
</evidence>
<sequence>MLTDTVPRMSRAAGVVVLDAVLAGPRRPGSRGSLVQQAGGVPRDVLADHAQQMTVKRHRRRFLDALDAADQRSESAGESLMRVLMKDLGFGVPALQVPITVRGRTYWADAEFEEAGVVVEFDGLQKYRRGGGPLNRADAAQAVVAEKRREDDIRSTGRRMVRFVWDDLNSLATIEAALLRACVPQK</sequence>
<dbReference type="EMBL" id="JAGINX010000001">
    <property type="protein sequence ID" value="MBP2317177.1"/>
    <property type="molecule type" value="Genomic_DNA"/>
</dbReference>
<dbReference type="Proteomes" id="UP001519331">
    <property type="component" value="Unassembled WGS sequence"/>
</dbReference>
<name>A0ABS4SYA3_9MICC</name>
<keyword evidence="2" id="KW-1185">Reference proteome</keyword>
<gene>
    <name evidence="1" type="ORF">JOF45_000196</name>
</gene>
<comment type="caution">
    <text evidence="1">The sequence shown here is derived from an EMBL/GenBank/DDBJ whole genome shotgun (WGS) entry which is preliminary data.</text>
</comment>
<organism evidence="1 2">
    <name type="scientific">Nesterenkonia lacusekhoensis</name>
    <dbReference type="NCBI Taxonomy" id="150832"/>
    <lineage>
        <taxon>Bacteria</taxon>
        <taxon>Bacillati</taxon>
        <taxon>Actinomycetota</taxon>
        <taxon>Actinomycetes</taxon>
        <taxon>Micrococcales</taxon>
        <taxon>Micrococcaceae</taxon>
        <taxon>Nesterenkonia</taxon>
    </lineage>
</organism>